<proteinExistence type="predicted"/>
<dbReference type="Gene3D" id="3.40.50.720">
    <property type="entry name" value="NAD(P)-binding Rossmann-like Domain"/>
    <property type="match status" value="1"/>
</dbReference>
<dbReference type="GO" id="GO:0008641">
    <property type="term" value="F:ubiquitin-like modifier activating enzyme activity"/>
    <property type="evidence" value="ECO:0007669"/>
    <property type="project" value="InterPro"/>
</dbReference>
<dbReference type="Proteomes" id="UP000594943">
    <property type="component" value="Chromosome 2"/>
</dbReference>
<dbReference type="GO" id="GO:0016779">
    <property type="term" value="F:nucleotidyltransferase activity"/>
    <property type="evidence" value="ECO:0007669"/>
    <property type="project" value="UniProtKB-KW"/>
</dbReference>
<dbReference type="GO" id="GO:0004792">
    <property type="term" value="F:thiosulfate-cyanide sulfurtransferase activity"/>
    <property type="evidence" value="ECO:0007669"/>
    <property type="project" value="TreeGrafter"/>
</dbReference>
<dbReference type="SUPFAM" id="SSF69572">
    <property type="entry name" value="Activating enzymes of the ubiquitin-like proteins"/>
    <property type="match status" value="1"/>
</dbReference>
<accession>A0A7T2U7L8</accession>
<organism evidence="1 2">
    <name type="scientific">Burkholderia humptydooensis</name>
    <dbReference type="NCBI Taxonomy" id="430531"/>
    <lineage>
        <taxon>Bacteria</taxon>
        <taxon>Pseudomonadati</taxon>
        <taxon>Pseudomonadota</taxon>
        <taxon>Betaproteobacteria</taxon>
        <taxon>Burkholderiales</taxon>
        <taxon>Burkholderiaceae</taxon>
        <taxon>Burkholderia</taxon>
        <taxon>pseudomallei group</taxon>
    </lineage>
</organism>
<keyword evidence="1" id="KW-0548">Nucleotidyltransferase</keyword>
<dbReference type="InterPro" id="IPR045886">
    <property type="entry name" value="ThiF/MoeB/HesA"/>
</dbReference>
<dbReference type="GO" id="GO:0005829">
    <property type="term" value="C:cytosol"/>
    <property type="evidence" value="ECO:0007669"/>
    <property type="project" value="TreeGrafter"/>
</dbReference>
<name>A0A7U4P9V6_9BURK</name>
<dbReference type="KEGG" id="bhg:I6G56_21925"/>
<protein>
    <submittedName>
        <fullName evidence="1">ThiF family adenylyltransferase</fullName>
    </submittedName>
</protein>
<dbReference type="InterPro" id="IPR000594">
    <property type="entry name" value="ThiF_NAD_FAD-bd"/>
</dbReference>
<accession>A0A7U4P9V6</accession>
<dbReference type="CDD" id="cd00757">
    <property type="entry name" value="ThiF_MoeB_HesA_family"/>
    <property type="match status" value="1"/>
</dbReference>
<dbReference type="InterPro" id="IPR035985">
    <property type="entry name" value="Ubiquitin-activating_enz"/>
</dbReference>
<reference evidence="1 2" key="1">
    <citation type="submission" date="2020-12" db="EMBL/GenBank/DDBJ databases">
        <title>FDA dAtabase for Regulatory Grade micrObial Sequences (FDA-ARGOS): Supporting development and validation of Infectious Disease Dx tests.</title>
        <authorList>
            <person name="Nelson B."/>
            <person name="Plummer A."/>
            <person name="Tallon L."/>
            <person name="Sadzewicz L."/>
            <person name="Zhao X."/>
            <person name="Boylan J."/>
            <person name="Ott S."/>
            <person name="Bowen H."/>
            <person name="Vavikolanu K."/>
            <person name="Mehta A."/>
            <person name="Aluvathingal J."/>
            <person name="Nadendla S."/>
            <person name="Myers T."/>
            <person name="Yan Y."/>
            <person name="Sichtig H."/>
        </authorList>
    </citation>
    <scope>NUCLEOTIDE SEQUENCE [LARGE SCALE GENOMIC DNA]</scope>
    <source>
        <strain evidence="1 2">FDAARGOS_899</strain>
    </source>
</reference>
<dbReference type="AlphaFoldDB" id="A0A7U4P9V6"/>
<evidence type="ECO:0000313" key="2">
    <source>
        <dbReference type="Proteomes" id="UP000594943"/>
    </source>
</evidence>
<keyword evidence="1" id="KW-0808">Transferase</keyword>
<evidence type="ECO:0000313" key="1">
    <source>
        <dbReference type="EMBL" id="QPS47129.1"/>
    </source>
</evidence>
<dbReference type="Pfam" id="PF00899">
    <property type="entry name" value="ThiF"/>
    <property type="match status" value="1"/>
</dbReference>
<sequence>MKLPPLVTTLAPLSGDELTRCSRHVLLPELGLTGQQRLKAARALVVGASGLGSPALLYLAAAGVGTLGVIDFDRVDVSNLQRRVIHRMSTVGMPKTASARNPIVALDPHVDVRLHDERLDNDNAIALFSQYDLIVDGTDNFATRYLVNDACVLAGKKPT</sequence>
<dbReference type="PANTHER" id="PTHR10953:SF102">
    <property type="entry name" value="ADENYLYLTRANSFERASE AND SULFURTRANSFERASE MOCS3"/>
    <property type="match status" value="1"/>
</dbReference>
<dbReference type="PANTHER" id="PTHR10953">
    <property type="entry name" value="UBIQUITIN-ACTIVATING ENZYME E1"/>
    <property type="match status" value="1"/>
</dbReference>
<dbReference type="RefSeq" id="WP_006027128.1">
    <property type="nucleotide sequence ID" value="NZ_CP013382.1"/>
</dbReference>
<gene>
    <name evidence="1" type="ORF">I6G56_21925</name>
</gene>
<dbReference type="EMBL" id="CP065687">
    <property type="protein sequence ID" value="QPS47129.1"/>
    <property type="molecule type" value="Genomic_DNA"/>
</dbReference>
<dbReference type="GO" id="GO:0008146">
    <property type="term" value="F:sulfotransferase activity"/>
    <property type="evidence" value="ECO:0007669"/>
    <property type="project" value="TreeGrafter"/>
</dbReference>